<proteinExistence type="predicted"/>
<organism evidence="2 3">
    <name type="scientific">Hyalangium rubrum</name>
    <dbReference type="NCBI Taxonomy" id="3103134"/>
    <lineage>
        <taxon>Bacteria</taxon>
        <taxon>Pseudomonadati</taxon>
        <taxon>Myxococcota</taxon>
        <taxon>Myxococcia</taxon>
        <taxon>Myxococcales</taxon>
        <taxon>Cystobacterineae</taxon>
        <taxon>Archangiaceae</taxon>
        <taxon>Hyalangium</taxon>
    </lineage>
</organism>
<accession>A0ABU5HGW1</accession>
<feature type="region of interest" description="Disordered" evidence="1">
    <location>
        <begin position="1"/>
        <end position="22"/>
    </location>
</feature>
<reference evidence="2 3" key="1">
    <citation type="submission" date="2023-12" db="EMBL/GenBank/DDBJ databases">
        <title>the genome sequence of Hyalangium sp. s54d21.</title>
        <authorList>
            <person name="Zhang X."/>
        </authorList>
    </citation>
    <scope>NUCLEOTIDE SEQUENCE [LARGE SCALE GENOMIC DNA]</scope>
    <source>
        <strain evidence="3">s54d21</strain>
    </source>
</reference>
<evidence type="ECO:0000313" key="3">
    <source>
        <dbReference type="Proteomes" id="UP001291309"/>
    </source>
</evidence>
<dbReference type="RefSeq" id="WP_321551416.1">
    <property type="nucleotide sequence ID" value="NZ_JAXIVS010000022.1"/>
</dbReference>
<protein>
    <recommendedName>
        <fullName evidence="4">Protein kinase domain-containing protein</fullName>
    </recommendedName>
</protein>
<evidence type="ECO:0008006" key="4">
    <source>
        <dbReference type="Google" id="ProtNLM"/>
    </source>
</evidence>
<dbReference type="EMBL" id="JAXIVS010000022">
    <property type="protein sequence ID" value="MDY7232703.1"/>
    <property type="molecule type" value="Genomic_DNA"/>
</dbReference>
<feature type="region of interest" description="Disordered" evidence="1">
    <location>
        <begin position="198"/>
        <end position="231"/>
    </location>
</feature>
<name>A0ABU5HGW1_9BACT</name>
<dbReference type="Proteomes" id="UP001291309">
    <property type="component" value="Unassembled WGS sequence"/>
</dbReference>
<gene>
    <name evidence="2" type="ORF">SYV04_40330</name>
</gene>
<keyword evidence="3" id="KW-1185">Reference proteome</keyword>
<comment type="caution">
    <text evidence="2">The sequence shown here is derived from an EMBL/GenBank/DDBJ whole genome shotgun (WGS) entry which is preliminary data.</text>
</comment>
<evidence type="ECO:0000256" key="1">
    <source>
        <dbReference type="SAM" id="MobiDB-lite"/>
    </source>
</evidence>
<evidence type="ECO:0000313" key="2">
    <source>
        <dbReference type="EMBL" id="MDY7232703.1"/>
    </source>
</evidence>
<sequence>MDKPRVPNCIRHPPTTNPGNAGSRLWYADRASPRTPWVLNARVDPQLSALILRMLSLRPKARGTAQELARLLEQEAECAGPTADQPLFAGLVPAVPKVGKVHEARQQASEDKAQAARREAAELARVMAASAPREQGLMWLPWIGVGIATVLLAVISQQHSQEPSSEEAPVVAQAESRDGGMGDGGTIELAQEVLTAPMKEPSPPRGWSSIGLDVPPNPLPGQRRPDSAGKCRQGEVVINGGCWRRFAEVQPPCNDDEYEWRDACYYPAYDSIRQPTSEPPAPRQGAH</sequence>